<dbReference type="EMBL" id="JACVVK020000644">
    <property type="protein sequence ID" value="KAK7460781.1"/>
    <property type="molecule type" value="Genomic_DNA"/>
</dbReference>
<dbReference type="AlphaFoldDB" id="A0ABD0J533"/>
<sequence length="110" mass="11590">SQAKPAIMKQYGAASLTACLLYIAVSAVIAQPDVNIDLKTGATVPSSLVNGISWVSAVPSLPSNANCDLRGVLKATFGPKTGKRLEINLEYGEPNDWSFHIADSATNDGW</sequence>
<keyword evidence="1" id="KW-0732">Signal</keyword>
<feature type="non-terminal residue" evidence="2">
    <location>
        <position position="1"/>
    </location>
</feature>
<gene>
    <name evidence="2" type="ORF">BaRGS_00038802</name>
</gene>
<reference evidence="2 3" key="1">
    <citation type="journal article" date="2023" name="Sci. Data">
        <title>Genome assembly of the Korean intertidal mud-creeper Batillaria attramentaria.</title>
        <authorList>
            <person name="Patra A.K."/>
            <person name="Ho P.T."/>
            <person name="Jun S."/>
            <person name="Lee S.J."/>
            <person name="Kim Y."/>
            <person name="Won Y.J."/>
        </authorList>
    </citation>
    <scope>NUCLEOTIDE SEQUENCE [LARGE SCALE GENOMIC DNA]</scope>
    <source>
        <strain evidence="2">Wonlab-2016</strain>
    </source>
</reference>
<name>A0ABD0J533_9CAEN</name>
<feature type="chain" id="PRO_5044807545" evidence="1">
    <location>
        <begin position="31"/>
        <end position="110"/>
    </location>
</feature>
<organism evidence="2 3">
    <name type="scientific">Batillaria attramentaria</name>
    <dbReference type="NCBI Taxonomy" id="370345"/>
    <lineage>
        <taxon>Eukaryota</taxon>
        <taxon>Metazoa</taxon>
        <taxon>Spiralia</taxon>
        <taxon>Lophotrochozoa</taxon>
        <taxon>Mollusca</taxon>
        <taxon>Gastropoda</taxon>
        <taxon>Caenogastropoda</taxon>
        <taxon>Sorbeoconcha</taxon>
        <taxon>Cerithioidea</taxon>
        <taxon>Batillariidae</taxon>
        <taxon>Batillaria</taxon>
    </lineage>
</organism>
<evidence type="ECO:0000256" key="1">
    <source>
        <dbReference type="SAM" id="SignalP"/>
    </source>
</evidence>
<protein>
    <submittedName>
        <fullName evidence="2">Uncharacterized protein</fullName>
    </submittedName>
</protein>
<dbReference type="Proteomes" id="UP001519460">
    <property type="component" value="Unassembled WGS sequence"/>
</dbReference>
<keyword evidence="3" id="KW-1185">Reference proteome</keyword>
<feature type="signal peptide" evidence="1">
    <location>
        <begin position="1"/>
        <end position="30"/>
    </location>
</feature>
<evidence type="ECO:0000313" key="3">
    <source>
        <dbReference type="Proteomes" id="UP001519460"/>
    </source>
</evidence>
<evidence type="ECO:0000313" key="2">
    <source>
        <dbReference type="EMBL" id="KAK7460781.1"/>
    </source>
</evidence>
<accession>A0ABD0J533</accession>
<feature type="non-terminal residue" evidence="2">
    <location>
        <position position="110"/>
    </location>
</feature>
<comment type="caution">
    <text evidence="2">The sequence shown here is derived from an EMBL/GenBank/DDBJ whole genome shotgun (WGS) entry which is preliminary data.</text>
</comment>
<proteinExistence type="predicted"/>